<keyword evidence="2" id="KW-1185">Reference proteome</keyword>
<evidence type="ECO:0000313" key="1">
    <source>
        <dbReference type="EMBL" id="KAF2398745.1"/>
    </source>
</evidence>
<reference evidence="1" key="1">
    <citation type="journal article" date="2020" name="Stud. Mycol.">
        <title>101 Dothideomycetes genomes: a test case for predicting lifestyles and emergence of pathogens.</title>
        <authorList>
            <person name="Haridas S."/>
            <person name="Albert R."/>
            <person name="Binder M."/>
            <person name="Bloem J."/>
            <person name="Labutti K."/>
            <person name="Salamov A."/>
            <person name="Andreopoulos B."/>
            <person name="Baker S."/>
            <person name="Barry K."/>
            <person name="Bills G."/>
            <person name="Bluhm B."/>
            <person name="Cannon C."/>
            <person name="Castanera R."/>
            <person name="Culley D."/>
            <person name="Daum C."/>
            <person name="Ezra D."/>
            <person name="Gonzalez J."/>
            <person name="Henrissat B."/>
            <person name="Kuo A."/>
            <person name="Liang C."/>
            <person name="Lipzen A."/>
            <person name="Lutzoni F."/>
            <person name="Magnuson J."/>
            <person name="Mondo S."/>
            <person name="Nolan M."/>
            <person name="Ohm R."/>
            <person name="Pangilinan J."/>
            <person name="Park H.-J."/>
            <person name="Ramirez L."/>
            <person name="Alfaro M."/>
            <person name="Sun H."/>
            <person name="Tritt A."/>
            <person name="Yoshinaga Y."/>
            <person name="Zwiers L.-H."/>
            <person name="Turgeon B."/>
            <person name="Goodwin S."/>
            <person name="Spatafora J."/>
            <person name="Crous P."/>
            <person name="Grigoriev I."/>
        </authorList>
    </citation>
    <scope>NUCLEOTIDE SEQUENCE</scope>
    <source>
        <strain evidence="1">CBS 262.69</strain>
    </source>
</reference>
<organism evidence="1 2">
    <name type="scientific">Trichodelitschia bisporula</name>
    <dbReference type="NCBI Taxonomy" id="703511"/>
    <lineage>
        <taxon>Eukaryota</taxon>
        <taxon>Fungi</taxon>
        <taxon>Dikarya</taxon>
        <taxon>Ascomycota</taxon>
        <taxon>Pezizomycotina</taxon>
        <taxon>Dothideomycetes</taxon>
        <taxon>Dothideomycetes incertae sedis</taxon>
        <taxon>Phaeotrichales</taxon>
        <taxon>Phaeotrichaceae</taxon>
        <taxon>Trichodelitschia</taxon>
    </lineage>
</organism>
<accession>A0A6G1HSN1</accession>
<dbReference type="AlphaFoldDB" id="A0A6G1HSN1"/>
<proteinExistence type="predicted"/>
<sequence>MARKVTSAVGIICTGETRSVHGRRGSGPRGNSRETGLCRLIVGREMGNFSSRDSVLGNFVRVCKWGDVVHCQRFTIFNGEAKIWGTDPISRKAGNDIKSSFSRPYLFSMARYHPYRNRHTVVYWPENSPQPFNKHPKPLRRRAYPPLLHIVDSSRNRLDGATASPRFLRAKCVSIHRLRLAKDP</sequence>
<name>A0A6G1HSN1_9PEZI</name>
<evidence type="ECO:0000313" key="2">
    <source>
        <dbReference type="Proteomes" id="UP000799640"/>
    </source>
</evidence>
<gene>
    <name evidence="1" type="ORF">EJ06DRAFT_90211</name>
</gene>
<dbReference type="Proteomes" id="UP000799640">
    <property type="component" value="Unassembled WGS sequence"/>
</dbReference>
<protein>
    <submittedName>
        <fullName evidence="1">Uncharacterized protein</fullName>
    </submittedName>
</protein>
<dbReference type="EMBL" id="ML996699">
    <property type="protein sequence ID" value="KAF2398745.1"/>
    <property type="molecule type" value="Genomic_DNA"/>
</dbReference>